<dbReference type="EMBL" id="CP054153">
    <property type="protein sequence ID" value="QMI51804.1"/>
    <property type="molecule type" value="Genomic_DNA"/>
</dbReference>
<evidence type="ECO:0000313" key="3">
    <source>
        <dbReference type="Proteomes" id="UP000516705"/>
    </source>
</evidence>
<sequence length="78" mass="8780">MKKINNNYSKISFAPLWKKLTTLGMSKNEFQKISGLGSSTLTKLRNNNCVTTDTLLKICNVLNCELKDIIELKENSDA</sequence>
<feature type="domain" description="HTH cro/C1-type" evidence="1">
    <location>
        <begin position="23"/>
        <end position="69"/>
    </location>
</feature>
<proteinExistence type="predicted"/>
<gene>
    <name evidence="2" type="ORF">HRE60_09115</name>
</gene>
<evidence type="ECO:0000313" key="2">
    <source>
        <dbReference type="EMBL" id="QMI51804.1"/>
    </source>
</evidence>
<dbReference type="GO" id="GO:0003677">
    <property type="term" value="F:DNA binding"/>
    <property type="evidence" value="ECO:0007669"/>
    <property type="project" value="InterPro"/>
</dbReference>
<organism evidence="2 3">
    <name type="scientific">Streptococcus salivarius</name>
    <dbReference type="NCBI Taxonomy" id="1304"/>
    <lineage>
        <taxon>Bacteria</taxon>
        <taxon>Bacillati</taxon>
        <taxon>Bacillota</taxon>
        <taxon>Bacilli</taxon>
        <taxon>Lactobacillales</taxon>
        <taxon>Streptococcaceae</taxon>
        <taxon>Streptococcus</taxon>
    </lineage>
</organism>
<name>A0A7L6WPQ1_STRSL</name>
<evidence type="ECO:0000259" key="1">
    <source>
        <dbReference type="PROSITE" id="PS50943"/>
    </source>
</evidence>
<dbReference type="AlphaFoldDB" id="A0A7L6WPQ1"/>
<accession>A0A7L6WPQ1</accession>
<dbReference type="SUPFAM" id="SSF47413">
    <property type="entry name" value="lambda repressor-like DNA-binding domains"/>
    <property type="match status" value="1"/>
</dbReference>
<dbReference type="Proteomes" id="UP000516705">
    <property type="component" value="Chromosome"/>
</dbReference>
<dbReference type="Pfam" id="PF13443">
    <property type="entry name" value="HTH_26"/>
    <property type="match status" value="1"/>
</dbReference>
<dbReference type="PROSITE" id="PS50943">
    <property type="entry name" value="HTH_CROC1"/>
    <property type="match status" value="1"/>
</dbReference>
<dbReference type="RefSeq" id="WP_181670772.1">
    <property type="nucleotide sequence ID" value="NZ_CP054153.1"/>
</dbReference>
<dbReference type="InterPro" id="IPR001387">
    <property type="entry name" value="Cro/C1-type_HTH"/>
</dbReference>
<dbReference type="Gene3D" id="1.10.260.40">
    <property type="entry name" value="lambda repressor-like DNA-binding domains"/>
    <property type="match status" value="1"/>
</dbReference>
<protein>
    <submittedName>
        <fullName evidence="2">Helix-turn-helix transcriptional regulator</fullName>
    </submittedName>
</protein>
<dbReference type="InterPro" id="IPR010982">
    <property type="entry name" value="Lambda_DNA-bd_dom_sf"/>
</dbReference>
<dbReference type="CDD" id="cd00093">
    <property type="entry name" value="HTH_XRE"/>
    <property type="match status" value="1"/>
</dbReference>
<reference evidence="2 3" key="1">
    <citation type="journal article" date="2020" name="Microbiol. Resour. Announc.">
        <title>Complete Genome Sequence of Streptococcus salivarius DB-B5, a Novel Probiotic Candidate Isolated from the Supragingival Plaque of a Healthy Female Subject.</title>
        <authorList>
            <person name="Fields F.R."/>
            <person name="Li X."/>
            <person name="Navarre W.W."/>
            <person name="Naito M."/>
        </authorList>
    </citation>
    <scope>NUCLEOTIDE SEQUENCE [LARGE SCALE GENOMIC DNA]</scope>
    <source>
        <strain evidence="2 3">DB-B5</strain>
    </source>
</reference>